<evidence type="ECO:0000256" key="1">
    <source>
        <dbReference type="ARBA" id="ARBA00006068"/>
    </source>
</evidence>
<evidence type="ECO:0000313" key="4">
    <source>
        <dbReference type="Proteomes" id="UP000051658"/>
    </source>
</evidence>
<keyword evidence="4" id="KW-1185">Reference proteome</keyword>
<dbReference type="InterPro" id="IPR004474">
    <property type="entry name" value="LytR_CpsA_psr"/>
</dbReference>
<feature type="domain" description="Cell envelope-related transcriptional attenuator" evidence="2">
    <location>
        <begin position="86"/>
        <end position="234"/>
    </location>
</feature>
<comment type="caution">
    <text evidence="3">The sequence shown here is derived from an EMBL/GenBank/DDBJ whole genome shotgun (WGS) entry which is preliminary data.</text>
</comment>
<organism evidence="3 4">
    <name type="scientific">Carnobacterium divergens DSM 20623</name>
    <dbReference type="NCBI Taxonomy" id="1449336"/>
    <lineage>
        <taxon>Bacteria</taxon>
        <taxon>Bacillati</taxon>
        <taxon>Bacillota</taxon>
        <taxon>Bacilli</taxon>
        <taxon>Lactobacillales</taxon>
        <taxon>Carnobacteriaceae</taxon>
        <taxon>Carnobacterium</taxon>
    </lineage>
</organism>
<dbReference type="NCBIfam" id="TIGR00350">
    <property type="entry name" value="lytR_cpsA_psr"/>
    <property type="match status" value="1"/>
</dbReference>
<dbReference type="Proteomes" id="UP000051658">
    <property type="component" value="Unassembled WGS sequence"/>
</dbReference>
<dbReference type="GeneID" id="89589898"/>
<gene>
    <name evidence="3" type="ORF">IV74_GL001653</name>
</gene>
<dbReference type="InterPro" id="IPR050922">
    <property type="entry name" value="LytR/CpsA/Psr_CW_biosynth"/>
</dbReference>
<dbReference type="RefSeq" id="WP_034573174.1">
    <property type="nucleotide sequence ID" value="NZ_JQBS01000033.1"/>
</dbReference>
<dbReference type="PATRIC" id="fig|1449336.4.peg.1687"/>
<dbReference type="PANTHER" id="PTHR33392">
    <property type="entry name" value="POLYISOPRENYL-TEICHOIC ACID--PEPTIDOGLYCAN TEICHOIC ACID TRANSFERASE TAGU"/>
    <property type="match status" value="1"/>
</dbReference>
<name>A0A0R2HTC4_CARDV</name>
<dbReference type="eggNOG" id="COG1316">
    <property type="taxonomic scope" value="Bacteria"/>
</dbReference>
<protein>
    <recommendedName>
        <fullName evidence="2">Cell envelope-related transcriptional attenuator domain-containing protein</fullName>
    </recommendedName>
</protein>
<accession>A0A0R2HTC4</accession>
<dbReference type="Pfam" id="PF03816">
    <property type="entry name" value="LytR_cpsA_psr"/>
    <property type="match status" value="1"/>
</dbReference>
<evidence type="ECO:0000259" key="2">
    <source>
        <dbReference type="Pfam" id="PF03816"/>
    </source>
</evidence>
<dbReference type="Gene3D" id="3.40.630.190">
    <property type="entry name" value="LCP protein"/>
    <property type="match status" value="1"/>
</dbReference>
<dbReference type="AlphaFoldDB" id="A0A0R2HTC4"/>
<reference evidence="3 4" key="1">
    <citation type="journal article" date="2015" name="Genome Announc.">
        <title>Expanding the biotechnology potential of lactobacilli through comparative genomics of 213 strains and associated genera.</title>
        <authorList>
            <person name="Sun Z."/>
            <person name="Harris H.M."/>
            <person name="McCann A."/>
            <person name="Guo C."/>
            <person name="Argimon S."/>
            <person name="Zhang W."/>
            <person name="Yang X."/>
            <person name="Jeffery I.B."/>
            <person name="Cooney J.C."/>
            <person name="Kagawa T.F."/>
            <person name="Liu W."/>
            <person name="Song Y."/>
            <person name="Salvetti E."/>
            <person name="Wrobel A."/>
            <person name="Rasinkangas P."/>
            <person name="Parkhill J."/>
            <person name="Rea M.C."/>
            <person name="O'Sullivan O."/>
            <person name="Ritari J."/>
            <person name="Douillard F.P."/>
            <person name="Paul Ross R."/>
            <person name="Yang R."/>
            <person name="Briner A.E."/>
            <person name="Felis G.E."/>
            <person name="de Vos W.M."/>
            <person name="Barrangou R."/>
            <person name="Klaenhammer T.R."/>
            <person name="Caufield P.W."/>
            <person name="Cui Y."/>
            <person name="Zhang H."/>
            <person name="O'Toole P.W."/>
        </authorList>
    </citation>
    <scope>NUCLEOTIDE SEQUENCE [LARGE SCALE GENOMIC DNA]</scope>
    <source>
        <strain evidence="3 4">DSM 20623</strain>
    </source>
</reference>
<dbReference type="EMBL" id="JQBS01000033">
    <property type="protein sequence ID" value="KRN55984.1"/>
    <property type="molecule type" value="Genomic_DNA"/>
</dbReference>
<proteinExistence type="inferred from homology"/>
<evidence type="ECO:0000313" key="3">
    <source>
        <dbReference type="EMBL" id="KRN55984.1"/>
    </source>
</evidence>
<dbReference type="PANTHER" id="PTHR33392:SF3">
    <property type="entry name" value="POLYISOPRENYL-TEICHOIC ACID--PEPTIDOGLYCAN TEICHOIC ACID TRANSFERASE TAGT"/>
    <property type="match status" value="1"/>
</dbReference>
<sequence length="337" mass="38044">MNKRTTIKKRRRQFLFGCIVILAIALTSCAVYGAKLLTQTKQTIDHSFQQLKRDEGTKKSLSKKDPFSVLLMGIDDTSERNLGSARTDALIYLTINPKNHTVDMVSIPRDTYTTIKTKQTTYQTRINAAYAYGQEEITVPTVEKLLNAPVDYYATFNFNSFLEIVDQLGGIEVDVPVTFTDTNTLGNGEVHLKKGKQHLTGEEALALARTRHIDNDVKRGERQQLVLEAIAKKAMDTGSIKQYSSILNVIGKNMKTDLTFNDILDLGKTALGKPYHFTSYVFDWGDVTIDGASMVELFPDSLDFISHRLRVSLKLDDADERDKKEYQFTSTKESQYN</sequence>
<comment type="similarity">
    <text evidence="1">Belongs to the LytR/CpsA/Psr (LCP) family.</text>
</comment>
<dbReference type="PROSITE" id="PS51257">
    <property type="entry name" value="PROKAR_LIPOPROTEIN"/>
    <property type="match status" value="1"/>
</dbReference>